<evidence type="ECO:0000256" key="5">
    <source>
        <dbReference type="SAM" id="SignalP"/>
    </source>
</evidence>
<keyword evidence="5" id="KW-0732">Signal</keyword>
<dbReference type="InterPro" id="IPR030480">
    <property type="entry name" value="Natr_peptide_CS"/>
</dbReference>
<reference evidence="6 7" key="1">
    <citation type="submission" date="2024-04" db="EMBL/GenBank/DDBJ databases">
        <authorList>
            <person name="Waldvogel A.-M."/>
            <person name="Schoenle A."/>
        </authorList>
    </citation>
    <scope>NUCLEOTIDE SEQUENCE [LARGE SCALE GENOMIC DNA]</scope>
</reference>
<comment type="similarity">
    <text evidence="4">Belongs to the natriuretic peptide family.</text>
</comment>
<keyword evidence="3" id="KW-1015">Disulfide bond</keyword>
<evidence type="ECO:0000313" key="7">
    <source>
        <dbReference type="Proteomes" id="UP001497482"/>
    </source>
</evidence>
<comment type="subcellular location">
    <subcellularLocation>
        <location evidence="1 4">Secreted</location>
    </subcellularLocation>
</comment>
<dbReference type="Proteomes" id="UP001497482">
    <property type="component" value="Chromosome 19"/>
</dbReference>
<dbReference type="GO" id="GO:0005576">
    <property type="term" value="C:extracellular region"/>
    <property type="evidence" value="ECO:0007669"/>
    <property type="project" value="UniProtKB-SubCell"/>
</dbReference>
<dbReference type="SMART" id="SM00183">
    <property type="entry name" value="NAT_PEP"/>
    <property type="match status" value="1"/>
</dbReference>
<dbReference type="EMBL" id="OZ035841">
    <property type="protein sequence ID" value="CAL1589934.1"/>
    <property type="molecule type" value="Genomic_DNA"/>
</dbReference>
<feature type="signal peptide" evidence="5">
    <location>
        <begin position="1"/>
        <end position="16"/>
    </location>
</feature>
<organism evidence="6 7">
    <name type="scientific">Knipowitschia caucasica</name>
    <name type="common">Caucasian dwarf goby</name>
    <name type="synonym">Pomatoschistus caucasicus</name>
    <dbReference type="NCBI Taxonomy" id="637954"/>
    <lineage>
        <taxon>Eukaryota</taxon>
        <taxon>Metazoa</taxon>
        <taxon>Chordata</taxon>
        <taxon>Craniata</taxon>
        <taxon>Vertebrata</taxon>
        <taxon>Euteleostomi</taxon>
        <taxon>Actinopterygii</taxon>
        <taxon>Neopterygii</taxon>
        <taxon>Teleostei</taxon>
        <taxon>Neoteleostei</taxon>
        <taxon>Acanthomorphata</taxon>
        <taxon>Gobiaria</taxon>
        <taxon>Gobiiformes</taxon>
        <taxon>Gobioidei</taxon>
        <taxon>Gobiidae</taxon>
        <taxon>Gobiinae</taxon>
        <taxon>Knipowitschia</taxon>
    </lineage>
</organism>
<dbReference type="GO" id="GO:0097746">
    <property type="term" value="P:blood vessel diameter maintenance"/>
    <property type="evidence" value="ECO:0007669"/>
    <property type="project" value="UniProtKB-KW"/>
</dbReference>
<evidence type="ECO:0000313" key="6">
    <source>
        <dbReference type="EMBL" id="CAL1589934.1"/>
    </source>
</evidence>
<dbReference type="Pfam" id="PF00212">
    <property type="entry name" value="ANP"/>
    <property type="match status" value="1"/>
</dbReference>
<protein>
    <recommendedName>
        <fullName evidence="8">C-type natriuretic peptide</fullName>
    </recommendedName>
</protein>
<evidence type="ECO:0008006" key="8">
    <source>
        <dbReference type="Google" id="ProtNLM"/>
    </source>
</evidence>
<evidence type="ECO:0000256" key="3">
    <source>
        <dbReference type="ARBA" id="ARBA00023157"/>
    </source>
</evidence>
<keyword evidence="4" id="KW-0838">Vasoactive</keyword>
<accession>A0AAV2KK01</accession>
<evidence type="ECO:0000256" key="2">
    <source>
        <dbReference type="ARBA" id="ARBA00022525"/>
    </source>
</evidence>
<dbReference type="PRINTS" id="PR00710">
    <property type="entry name" value="NATPEPTIDES"/>
</dbReference>
<proteinExistence type="inferred from homology"/>
<dbReference type="InterPro" id="IPR002408">
    <property type="entry name" value="Natriuretic_peptide_brain"/>
</dbReference>
<dbReference type="PROSITE" id="PS00263">
    <property type="entry name" value="NATRIURETIC_PEPTIDE"/>
    <property type="match status" value="1"/>
</dbReference>
<evidence type="ECO:0000256" key="1">
    <source>
        <dbReference type="ARBA" id="ARBA00004613"/>
    </source>
</evidence>
<dbReference type="AlphaFoldDB" id="A0AAV2KK01"/>
<name>A0AAV2KK01_KNICA</name>
<dbReference type="InterPro" id="IPR000663">
    <property type="entry name" value="Natr_peptide"/>
</dbReference>
<feature type="chain" id="PRO_5043819481" description="C-type natriuretic peptide" evidence="5">
    <location>
        <begin position="17"/>
        <end position="110"/>
    </location>
</feature>
<keyword evidence="7" id="KW-1185">Reference proteome</keyword>
<keyword evidence="2" id="KW-0964">Secreted</keyword>
<dbReference type="GO" id="GO:0005179">
    <property type="term" value="F:hormone activity"/>
    <property type="evidence" value="ECO:0007669"/>
    <property type="project" value="InterPro"/>
</dbReference>
<dbReference type="PRINTS" id="PR00712">
    <property type="entry name" value="BNATPEPTIDE"/>
</dbReference>
<sequence length="110" mass="11509">MKCVCLLLVYVSLVHGAPTLSHQSLRSRLGARLSALIMAPPPPRDVTEGSAAGPVLPALPLAQSPQFLLDLVKGQGRMWRGRGRKSVAGGGRGCFGMKMDRIGSISGLGC</sequence>
<gene>
    <name evidence="6" type="ORF">KC01_LOCUS19523</name>
</gene>
<evidence type="ECO:0000256" key="4">
    <source>
        <dbReference type="RuleBase" id="RU003686"/>
    </source>
</evidence>